<keyword evidence="8 11" id="KW-0472">Membrane</keyword>
<gene>
    <name evidence="13" type="primary">fimA_4</name>
    <name evidence="13" type="ORF">NCTC13337_00864</name>
</gene>
<keyword evidence="14" id="KW-1185">Reference proteome</keyword>
<dbReference type="Gene3D" id="3.30.700.10">
    <property type="entry name" value="Glycoprotein, Type 4 Pilin"/>
    <property type="match status" value="1"/>
</dbReference>
<dbReference type="Pfam" id="PF12019">
    <property type="entry name" value="GspH"/>
    <property type="match status" value="1"/>
</dbReference>
<dbReference type="NCBIfam" id="TIGR02532">
    <property type="entry name" value="IV_pilin_GFxxxE"/>
    <property type="match status" value="1"/>
</dbReference>
<dbReference type="GO" id="GO:0015628">
    <property type="term" value="P:protein secretion by the type II secretion system"/>
    <property type="evidence" value="ECO:0007669"/>
    <property type="project" value="InterPro"/>
</dbReference>
<evidence type="ECO:0000256" key="11">
    <source>
        <dbReference type="SAM" id="Phobius"/>
    </source>
</evidence>
<dbReference type="Pfam" id="PF07963">
    <property type="entry name" value="N_methyl"/>
    <property type="match status" value="1"/>
</dbReference>
<evidence type="ECO:0000256" key="7">
    <source>
        <dbReference type="ARBA" id="ARBA00022989"/>
    </source>
</evidence>
<dbReference type="InterPro" id="IPR045584">
    <property type="entry name" value="Pilin-like"/>
</dbReference>
<name>A0A380MPX0_9GAMM</name>
<protein>
    <recommendedName>
        <fullName evidence="2">Type II secretion system protein H</fullName>
    </recommendedName>
    <alternativeName>
        <fullName evidence="10">General secretion pathway protein H</fullName>
    </alternativeName>
</protein>
<keyword evidence="6 11" id="KW-0812">Transmembrane</keyword>
<dbReference type="PROSITE" id="PS00409">
    <property type="entry name" value="PROKAR_NTER_METHYL"/>
    <property type="match status" value="1"/>
</dbReference>
<dbReference type="InterPro" id="IPR012902">
    <property type="entry name" value="N_methyl_site"/>
</dbReference>
<accession>A0A380MPX0</accession>
<feature type="domain" description="General secretion pathway GspH" evidence="12">
    <location>
        <begin position="50"/>
        <end position="158"/>
    </location>
</feature>
<keyword evidence="4" id="KW-0488">Methylation</keyword>
<dbReference type="EMBL" id="UHIC01000001">
    <property type="protein sequence ID" value="SUO94659.1"/>
    <property type="molecule type" value="Genomic_DNA"/>
</dbReference>
<dbReference type="GO" id="GO:0015627">
    <property type="term" value="C:type II protein secretion system complex"/>
    <property type="evidence" value="ECO:0007669"/>
    <property type="project" value="InterPro"/>
</dbReference>
<keyword evidence="7 11" id="KW-1133">Transmembrane helix</keyword>
<evidence type="ECO:0000313" key="14">
    <source>
        <dbReference type="Proteomes" id="UP000254601"/>
    </source>
</evidence>
<dbReference type="SUPFAM" id="SSF54523">
    <property type="entry name" value="Pili subunits"/>
    <property type="match status" value="1"/>
</dbReference>
<reference evidence="13 14" key="1">
    <citation type="submission" date="2018-06" db="EMBL/GenBank/DDBJ databases">
        <authorList>
            <consortium name="Pathogen Informatics"/>
            <person name="Doyle S."/>
        </authorList>
    </citation>
    <scope>NUCLEOTIDE SEQUENCE [LARGE SCALE GENOMIC DNA]</scope>
    <source>
        <strain evidence="13 14">NCTC13337</strain>
    </source>
</reference>
<evidence type="ECO:0000256" key="9">
    <source>
        <dbReference type="ARBA" id="ARBA00025772"/>
    </source>
</evidence>
<evidence type="ECO:0000256" key="8">
    <source>
        <dbReference type="ARBA" id="ARBA00023136"/>
    </source>
</evidence>
<dbReference type="AlphaFoldDB" id="A0A380MPX0"/>
<comment type="subcellular location">
    <subcellularLocation>
        <location evidence="1">Cell inner membrane</location>
        <topology evidence="1">Single-pass membrane protein</topology>
    </subcellularLocation>
</comment>
<evidence type="ECO:0000256" key="2">
    <source>
        <dbReference type="ARBA" id="ARBA00021549"/>
    </source>
</evidence>
<evidence type="ECO:0000256" key="4">
    <source>
        <dbReference type="ARBA" id="ARBA00022481"/>
    </source>
</evidence>
<keyword evidence="5" id="KW-0997">Cell inner membrane</keyword>
<evidence type="ECO:0000259" key="12">
    <source>
        <dbReference type="Pfam" id="PF12019"/>
    </source>
</evidence>
<dbReference type="RefSeq" id="WP_072575889.1">
    <property type="nucleotide sequence ID" value="NZ_LWHB01000033.1"/>
</dbReference>
<organism evidence="13 14">
    <name type="scientific">Suttonella ornithocola</name>
    <dbReference type="NCBI Taxonomy" id="279832"/>
    <lineage>
        <taxon>Bacteria</taxon>
        <taxon>Pseudomonadati</taxon>
        <taxon>Pseudomonadota</taxon>
        <taxon>Gammaproteobacteria</taxon>
        <taxon>Cardiobacteriales</taxon>
        <taxon>Cardiobacteriaceae</taxon>
        <taxon>Suttonella</taxon>
    </lineage>
</organism>
<dbReference type="GO" id="GO:0005886">
    <property type="term" value="C:plasma membrane"/>
    <property type="evidence" value="ECO:0007669"/>
    <property type="project" value="UniProtKB-SubCell"/>
</dbReference>
<keyword evidence="3" id="KW-1003">Cell membrane</keyword>
<evidence type="ECO:0000313" key="13">
    <source>
        <dbReference type="EMBL" id="SUO94659.1"/>
    </source>
</evidence>
<comment type="similarity">
    <text evidence="9">Belongs to the GSP H family.</text>
</comment>
<evidence type="ECO:0000256" key="10">
    <source>
        <dbReference type="ARBA" id="ARBA00030775"/>
    </source>
</evidence>
<dbReference type="InterPro" id="IPR022346">
    <property type="entry name" value="T2SS_GspH"/>
</dbReference>
<sequence length="166" mass="18164">MKERQKGFTLLELMVVVAIIGILATIAAPNFSRLMAKSDMQAALGEWKNSFFLAQKEALRLKHRVQLCPSTDGTSCTGGKDFSQGWIVLDTTSNKIIQDFPPLPSMQSGVITLKLADNSKDLIFLRNGRISGGTFTNIAVTHTKYKDLSTQLSISMGGRITVADKK</sequence>
<evidence type="ECO:0000256" key="6">
    <source>
        <dbReference type="ARBA" id="ARBA00022692"/>
    </source>
</evidence>
<proteinExistence type="inferred from homology"/>
<evidence type="ECO:0000256" key="5">
    <source>
        <dbReference type="ARBA" id="ARBA00022519"/>
    </source>
</evidence>
<evidence type="ECO:0000256" key="3">
    <source>
        <dbReference type="ARBA" id="ARBA00022475"/>
    </source>
</evidence>
<feature type="transmembrane region" description="Helical" evidence="11">
    <location>
        <begin position="7"/>
        <end position="28"/>
    </location>
</feature>
<evidence type="ECO:0000256" key="1">
    <source>
        <dbReference type="ARBA" id="ARBA00004377"/>
    </source>
</evidence>
<dbReference type="Proteomes" id="UP000254601">
    <property type="component" value="Unassembled WGS sequence"/>
</dbReference>